<evidence type="ECO:0000313" key="1">
    <source>
        <dbReference type="EMBL" id="CCC89870.1"/>
    </source>
</evidence>
<dbReference type="InterPro" id="IPR039963">
    <property type="entry name" value="Unchar_22kDa"/>
</dbReference>
<proteinExistence type="predicted"/>
<gene>
    <name evidence="1" type="ORF">TCIL3000_3_3040</name>
</gene>
<protein>
    <submittedName>
        <fullName evidence="1">Uncharacterized protein</fullName>
    </submittedName>
</protein>
<dbReference type="VEuPathDB" id="TriTrypDB:TcIL3000_3_3040"/>
<dbReference type="PANTHER" id="PTHR38828">
    <property type="match status" value="1"/>
</dbReference>
<name>G0UKG5_TRYCI</name>
<sequence length="193" mass="23146">MSSNEELPPPGPRMSREEVEELVRRLYDQQMERAAKREEERQRQLAKSYCSQRRIRKDEEEKLVRRIYDAQRERFQQGREERERRLLLELHSNDKKLPESEIQDQVDRIYNQEISKSKARREELVKRYLPEAASKTIGKKQLKESVERLFHVDYAKRDEELFKKHVYPYDPPTSKISPADVQAMANRLSTKGS</sequence>
<dbReference type="AlphaFoldDB" id="G0UKG5"/>
<reference evidence="1" key="1">
    <citation type="journal article" date="2012" name="Proc. Natl. Acad. Sci. U.S.A.">
        <title>Antigenic diversity is generated by distinct evolutionary mechanisms in African trypanosome species.</title>
        <authorList>
            <person name="Jackson A.P."/>
            <person name="Berry A."/>
            <person name="Aslett M."/>
            <person name="Allison H.C."/>
            <person name="Burton P."/>
            <person name="Vavrova-Anderson J."/>
            <person name="Brown R."/>
            <person name="Browne H."/>
            <person name="Corton N."/>
            <person name="Hauser H."/>
            <person name="Gamble J."/>
            <person name="Gilderthorp R."/>
            <person name="Marcello L."/>
            <person name="McQuillan J."/>
            <person name="Otto T.D."/>
            <person name="Quail M.A."/>
            <person name="Sanders M.J."/>
            <person name="van Tonder A."/>
            <person name="Ginger M.L."/>
            <person name="Field M.C."/>
            <person name="Barry J.D."/>
            <person name="Hertz-Fowler C."/>
            <person name="Berriman M."/>
        </authorList>
    </citation>
    <scope>NUCLEOTIDE SEQUENCE</scope>
    <source>
        <strain evidence="1">IL3000</strain>
    </source>
</reference>
<organism evidence="1">
    <name type="scientific">Trypanosoma congolense (strain IL3000)</name>
    <dbReference type="NCBI Taxonomy" id="1068625"/>
    <lineage>
        <taxon>Eukaryota</taxon>
        <taxon>Discoba</taxon>
        <taxon>Euglenozoa</taxon>
        <taxon>Kinetoplastea</taxon>
        <taxon>Metakinetoplastina</taxon>
        <taxon>Trypanosomatida</taxon>
        <taxon>Trypanosomatidae</taxon>
        <taxon>Trypanosoma</taxon>
        <taxon>Nannomonas</taxon>
    </lineage>
</organism>
<dbReference type="PANTHER" id="PTHR38828:SF2">
    <property type="entry name" value="MEIOSIS-SPECIFIC NUCLEAR STRUCTURAL PROTEIN 1"/>
    <property type="match status" value="1"/>
</dbReference>
<accession>G0UKG5</accession>
<dbReference type="EMBL" id="HE575316">
    <property type="protein sequence ID" value="CCC89870.1"/>
    <property type="molecule type" value="Genomic_DNA"/>
</dbReference>